<dbReference type="AlphaFoldDB" id="A0A371HRT6"/>
<name>A0A371HRT6_MUCPR</name>
<feature type="non-terminal residue" evidence="2">
    <location>
        <position position="1"/>
    </location>
</feature>
<reference evidence="2" key="1">
    <citation type="submission" date="2018-05" db="EMBL/GenBank/DDBJ databases">
        <title>Draft genome of Mucuna pruriens seed.</title>
        <authorList>
            <person name="Nnadi N.E."/>
            <person name="Vos R."/>
            <person name="Hasami M.H."/>
            <person name="Devisetty U.K."/>
            <person name="Aguiy J.C."/>
        </authorList>
    </citation>
    <scope>NUCLEOTIDE SEQUENCE [LARGE SCALE GENOMIC DNA]</scope>
    <source>
        <strain evidence="2">JCA_2017</strain>
    </source>
</reference>
<accession>A0A371HRT6</accession>
<organism evidence="2 3">
    <name type="scientific">Mucuna pruriens</name>
    <name type="common">Velvet bean</name>
    <name type="synonym">Dolichos pruriens</name>
    <dbReference type="NCBI Taxonomy" id="157652"/>
    <lineage>
        <taxon>Eukaryota</taxon>
        <taxon>Viridiplantae</taxon>
        <taxon>Streptophyta</taxon>
        <taxon>Embryophyta</taxon>
        <taxon>Tracheophyta</taxon>
        <taxon>Spermatophyta</taxon>
        <taxon>Magnoliopsida</taxon>
        <taxon>eudicotyledons</taxon>
        <taxon>Gunneridae</taxon>
        <taxon>Pentapetalae</taxon>
        <taxon>rosids</taxon>
        <taxon>fabids</taxon>
        <taxon>Fabales</taxon>
        <taxon>Fabaceae</taxon>
        <taxon>Papilionoideae</taxon>
        <taxon>50 kb inversion clade</taxon>
        <taxon>NPAAA clade</taxon>
        <taxon>indigoferoid/millettioid clade</taxon>
        <taxon>Phaseoleae</taxon>
        <taxon>Mucuna</taxon>
    </lineage>
</organism>
<dbReference type="EMBL" id="QJKJ01001862">
    <property type="protein sequence ID" value="RDY05518.1"/>
    <property type="molecule type" value="Genomic_DNA"/>
</dbReference>
<feature type="compositionally biased region" description="Polar residues" evidence="1">
    <location>
        <begin position="32"/>
        <end position="41"/>
    </location>
</feature>
<proteinExistence type="predicted"/>
<keyword evidence="3" id="KW-1185">Reference proteome</keyword>
<comment type="caution">
    <text evidence="2">The sequence shown here is derived from an EMBL/GenBank/DDBJ whole genome shotgun (WGS) entry which is preliminary data.</text>
</comment>
<dbReference type="Proteomes" id="UP000257109">
    <property type="component" value="Unassembled WGS sequence"/>
</dbReference>
<gene>
    <name evidence="2" type="ORF">CR513_10631</name>
</gene>
<evidence type="ECO:0000313" key="2">
    <source>
        <dbReference type="EMBL" id="RDY05518.1"/>
    </source>
</evidence>
<feature type="region of interest" description="Disordered" evidence="1">
    <location>
        <begin position="1"/>
        <end position="72"/>
    </location>
</feature>
<sequence length="104" mass="11374">MHAKAGSTSDSKDWSLVPSKSDSNTKHDAKSDSNPTRSGYTPQEAHLVSNPSQDGHSDLKSTNDTSSSQLPPIELKPLLSHLKFAYLDAEQHLLVIIANDLHRE</sequence>
<protein>
    <submittedName>
        <fullName evidence="2">Uncharacterized protein</fullName>
    </submittedName>
</protein>
<evidence type="ECO:0000313" key="3">
    <source>
        <dbReference type="Proteomes" id="UP000257109"/>
    </source>
</evidence>
<evidence type="ECO:0000256" key="1">
    <source>
        <dbReference type="SAM" id="MobiDB-lite"/>
    </source>
</evidence>